<organism evidence="5 6">
    <name type="scientific">Paenibacillus rhizosphaerae</name>
    <dbReference type="NCBI Taxonomy" id="297318"/>
    <lineage>
        <taxon>Bacteria</taxon>
        <taxon>Bacillati</taxon>
        <taxon>Bacillota</taxon>
        <taxon>Bacilli</taxon>
        <taxon>Bacillales</taxon>
        <taxon>Paenibacillaceae</taxon>
        <taxon>Paenibacillus</taxon>
    </lineage>
</organism>
<keyword evidence="2" id="KW-0238">DNA-binding</keyword>
<dbReference type="STRING" id="297318.BK138_01925"/>
<feature type="domain" description="HTH araC/xylS-type" evidence="4">
    <location>
        <begin position="195"/>
        <end position="293"/>
    </location>
</feature>
<dbReference type="InterPro" id="IPR018062">
    <property type="entry name" value="HTH_AraC-typ_CS"/>
</dbReference>
<dbReference type="SUPFAM" id="SSF46689">
    <property type="entry name" value="Homeodomain-like"/>
    <property type="match status" value="2"/>
</dbReference>
<dbReference type="InterPro" id="IPR009057">
    <property type="entry name" value="Homeodomain-like_sf"/>
</dbReference>
<dbReference type="EMBL" id="MRTP01000001">
    <property type="protein sequence ID" value="OMF57398.1"/>
    <property type="molecule type" value="Genomic_DNA"/>
</dbReference>
<evidence type="ECO:0000259" key="4">
    <source>
        <dbReference type="PROSITE" id="PS01124"/>
    </source>
</evidence>
<dbReference type="PANTHER" id="PTHR43436:SF1">
    <property type="entry name" value="TRANSCRIPTIONAL REGULATORY PROTEIN"/>
    <property type="match status" value="1"/>
</dbReference>
<dbReference type="Gene3D" id="1.10.10.60">
    <property type="entry name" value="Homeodomain-like"/>
    <property type="match status" value="1"/>
</dbReference>
<keyword evidence="3" id="KW-0804">Transcription</keyword>
<dbReference type="RefSeq" id="WP_076165159.1">
    <property type="nucleotide sequence ID" value="NZ_MRTP01000001.1"/>
</dbReference>
<accession>A0A1R1F019</accession>
<sequence length="303" mass="34090">MTEIALQQQELAGLIKKFTGKDGDHKTLIPSLHLIQDSKAMVPICRIQKPSLCIVAQGEKIIILGNESYKYGVSDYLAVSLDVPISGQVIKPSPEAPFLSIRLDLDAGEIFEIMKETHLFPESIEHYPKSLFVGKMNINLLDAVIRLVRLLDTPKDILALAPLIIKEIIYRLLTEKEGDVFKQIATSGSHFATIAEVVERIKTNFDKPLRINELAQIANMSTSSLYRHFKQVTAMTPVQYQKQLRLQEGRRLLITDKYNVADVAFHVGYESPSQFSREYARLFGCPPSTDILRMQSTTNLSTS</sequence>
<evidence type="ECO:0000256" key="2">
    <source>
        <dbReference type="ARBA" id="ARBA00023125"/>
    </source>
</evidence>
<proteinExistence type="predicted"/>
<comment type="caution">
    <text evidence="5">The sequence shown here is derived from an EMBL/GenBank/DDBJ whole genome shotgun (WGS) entry which is preliminary data.</text>
</comment>
<keyword evidence="1" id="KW-0805">Transcription regulation</keyword>
<protein>
    <submittedName>
        <fullName evidence="5">AraC family transcriptional regulator</fullName>
    </submittedName>
</protein>
<evidence type="ECO:0000313" key="6">
    <source>
        <dbReference type="Proteomes" id="UP000187172"/>
    </source>
</evidence>
<dbReference type="InterPro" id="IPR009594">
    <property type="entry name" value="Tscrpt_reg_HTH_AraC_N"/>
</dbReference>
<keyword evidence="6" id="KW-1185">Reference proteome</keyword>
<dbReference type="SMART" id="SM00342">
    <property type="entry name" value="HTH_ARAC"/>
    <property type="match status" value="1"/>
</dbReference>
<dbReference type="InterPro" id="IPR018060">
    <property type="entry name" value="HTH_AraC"/>
</dbReference>
<dbReference type="PROSITE" id="PS00041">
    <property type="entry name" value="HTH_ARAC_FAMILY_1"/>
    <property type="match status" value="1"/>
</dbReference>
<dbReference type="PROSITE" id="PS01124">
    <property type="entry name" value="HTH_ARAC_FAMILY_2"/>
    <property type="match status" value="1"/>
</dbReference>
<gene>
    <name evidence="5" type="ORF">BK138_01925</name>
</gene>
<evidence type="ECO:0000256" key="3">
    <source>
        <dbReference type="ARBA" id="ARBA00023163"/>
    </source>
</evidence>
<dbReference type="PANTHER" id="PTHR43436">
    <property type="entry name" value="ARAC-FAMILY TRANSCRIPTIONAL REGULATOR"/>
    <property type="match status" value="1"/>
</dbReference>
<dbReference type="AlphaFoldDB" id="A0A1R1F019"/>
<evidence type="ECO:0000313" key="5">
    <source>
        <dbReference type="EMBL" id="OMF57398.1"/>
    </source>
</evidence>
<dbReference type="GO" id="GO:0043565">
    <property type="term" value="F:sequence-specific DNA binding"/>
    <property type="evidence" value="ECO:0007669"/>
    <property type="project" value="InterPro"/>
</dbReference>
<name>A0A1R1F019_9BACL</name>
<dbReference type="Pfam" id="PF06719">
    <property type="entry name" value="AraC_N"/>
    <property type="match status" value="1"/>
</dbReference>
<evidence type="ECO:0000256" key="1">
    <source>
        <dbReference type="ARBA" id="ARBA00023015"/>
    </source>
</evidence>
<dbReference type="GO" id="GO:0003700">
    <property type="term" value="F:DNA-binding transcription factor activity"/>
    <property type="evidence" value="ECO:0007669"/>
    <property type="project" value="InterPro"/>
</dbReference>
<dbReference type="Pfam" id="PF12833">
    <property type="entry name" value="HTH_18"/>
    <property type="match status" value="1"/>
</dbReference>
<reference evidence="5 6" key="1">
    <citation type="submission" date="2016-11" db="EMBL/GenBank/DDBJ databases">
        <title>Paenibacillus species isolates.</title>
        <authorList>
            <person name="Beno S.M."/>
        </authorList>
    </citation>
    <scope>NUCLEOTIDE SEQUENCE [LARGE SCALE GENOMIC DNA]</scope>
    <source>
        <strain evidence="5 6">FSL R5-0378</strain>
    </source>
</reference>
<dbReference type="Proteomes" id="UP000187172">
    <property type="component" value="Unassembled WGS sequence"/>
</dbReference>